<evidence type="ECO:0000313" key="9">
    <source>
        <dbReference type="Proteomes" id="UP000011723"/>
    </source>
</evidence>
<dbReference type="AlphaFoldDB" id="M1NVQ8"/>
<keyword evidence="4 6" id="KW-1133">Transmembrane helix</keyword>
<dbReference type="EMBL" id="CP003697">
    <property type="protein sequence ID" value="AGF73552.1"/>
    <property type="molecule type" value="Genomic_DNA"/>
</dbReference>
<evidence type="ECO:0000256" key="4">
    <source>
        <dbReference type="ARBA" id="ARBA00022989"/>
    </source>
</evidence>
<proteinExistence type="inferred from homology"/>
<dbReference type="InterPro" id="IPR051598">
    <property type="entry name" value="TSUP/Inactive_protease-like"/>
</dbReference>
<dbReference type="KEGG" id="chn:A605_12780"/>
<reference evidence="8 9" key="1">
    <citation type="journal article" date="2012" name="Stand. Genomic Sci.">
        <title>Genome sequence of the halotolerant bacterium Corynebacterium halotolerans type strain YIM 70093(T) (= DSM 44683(T)).</title>
        <authorList>
            <person name="Ruckert C."/>
            <person name="Albersmeier A."/>
            <person name="Al-Dilaimi A."/>
            <person name="Niehaus K."/>
            <person name="Szczepanowski R."/>
            <person name="Kalinowski J."/>
        </authorList>
    </citation>
    <scope>NUCLEOTIDE SEQUENCE [LARGE SCALE GENOMIC DNA]</scope>
    <source>
        <strain evidence="8">YIM 70093</strain>
    </source>
</reference>
<dbReference type="Proteomes" id="UP000011723">
    <property type="component" value="Chromosome"/>
</dbReference>
<dbReference type="PATRIC" id="fig|1121362.3.peg.2597"/>
<feature type="compositionally biased region" description="Basic and acidic residues" evidence="7">
    <location>
        <begin position="302"/>
        <end position="338"/>
    </location>
</feature>
<name>M1NVQ8_9CORY</name>
<comment type="similarity">
    <text evidence="2 6">Belongs to the 4-toluene sulfonate uptake permease (TSUP) (TC 2.A.102) family.</text>
</comment>
<comment type="subcellular location">
    <subcellularLocation>
        <location evidence="6">Cell membrane</location>
        <topology evidence="6">Multi-pass membrane protein</topology>
    </subcellularLocation>
    <subcellularLocation>
        <location evidence="1">Membrane</location>
        <topology evidence="1">Multi-pass membrane protein</topology>
    </subcellularLocation>
</comment>
<keyword evidence="3 6" id="KW-0812">Transmembrane</keyword>
<evidence type="ECO:0000256" key="1">
    <source>
        <dbReference type="ARBA" id="ARBA00004141"/>
    </source>
</evidence>
<dbReference type="PANTHER" id="PTHR43701">
    <property type="entry name" value="MEMBRANE TRANSPORTER PROTEIN MJ0441-RELATED"/>
    <property type="match status" value="1"/>
</dbReference>
<dbReference type="Pfam" id="PF01925">
    <property type="entry name" value="TauE"/>
    <property type="match status" value="1"/>
</dbReference>
<dbReference type="OrthoDB" id="45564at2"/>
<protein>
    <recommendedName>
        <fullName evidence="6">Probable membrane transporter protein</fullName>
    </recommendedName>
</protein>
<evidence type="ECO:0000313" key="8">
    <source>
        <dbReference type="EMBL" id="AGF73552.1"/>
    </source>
</evidence>
<dbReference type="RefSeq" id="WP_015401966.1">
    <property type="nucleotide sequence ID" value="NC_020302.1"/>
</dbReference>
<feature type="transmembrane region" description="Helical" evidence="6">
    <location>
        <begin position="234"/>
        <end position="255"/>
    </location>
</feature>
<dbReference type="eggNOG" id="COG0730">
    <property type="taxonomic scope" value="Bacteria"/>
</dbReference>
<feature type="transmembrane region" description="Helical" evidence="6">
    <location>
        <begin position="99"/>
        <end position="117"/>
    </location>
</feature>
<accession>M1NVQ8</accession>
<feature type="region of interest" description="Disordered" evidence="7">
    <location>
        <begin position="296"/>
        <end position="338"/>
    </location>
</feature>
<feature type="transmembrane region" description="Helical" evidence="6">
    <location>
        <begin position="29"/>
        <end position="52"/>
    </location>
</feature>
<dbReference type="HOGENOM" id="CLU_059164_1_0_11"/>
<dbReference type="STRING" id="1121362.A605_12780"/>
<evidence type="ECO:0000256" key="2">
    <source>
        <dbReference type="ARBA" id="ARBA00009142"/>
    </source>
</evidence>
<dbReference type="GO" id="GO:0005886">
    <property type="term" value="C:plasma membrane"/>
    <property type="evidence" value="ECO:0007669"/>
    <property type="project" value="UniProtKB-SubCell"/>
</dbReference>
<feature type="transmembrane region" description="Helical" evidence="6">
    <location>
        <begin position="261"/>
        <end position="281"/>
    </location>
</feature>
<evidence type="ECO:0000256" key="6">
    <source>
        <dbReference type="RuleBase" id="RU363041"/>
    </source>
</evidence>
<dbReference type="InterPro" id="IPR002781">
    <property type="entry name" value="TM_pro_TauE-like"/>
</dbReference>
<feature type="transmembrane region" description="Helical" evidence="6">
    <location>
        <begin position="73"/>
        <end position="93"/>
    </location>
</feature>
<dbReference type="PANTHER" id="PTHR43701:SF12">
    <property type="entry name" value="MEMBRANE TRANSPORTER PROTEIN YTNM-RELATED"/>
    <property type="match status" value="1"/>
</dbReference>
<keyword evidence="9" id="KW-1185">Reference proteome</keyword>
<evidence type="ECO:0000256" key="7">
    <source>
        <dbReference type="SAM" id="MobiDB-lite"/>
    </source>
</evidence>
<gene>
    <name evidence="8" type="ORF">A605_12780</name>
</gene>
<feature type="transmembrane region" description="Helical" evidence="6">
    <location>
        <begin position="206"/>
        <end position="227"/>
    </location>
</feature>
<keyword evidence="5 6" id="KW-0472">Membrane</keyword>
<keyword evidence="6" id="KW-1003">Cell membrane</keyword>
<evidence type="ECO:0000256" key="5">
    <source>
        <dbReference type="ARBA" id="ARBA00023136"/>
    </source>
</evidence>
<sequence>MKTLILIAIAGLAAQLVDGGLGMGFGATSTTILILLAGLGPAQASAVVHTAELGTTLVSGFSHWRFGNVDWKVVFKLAVPGAIGAFAGATFLSHISTEAAVPVTAAILTAIGLNLVWRFSRGRVRRVYQEQSYHTGFLGGLGLFGGFVDASGGGGWGPVTTSTLLTLGRTEPRRVVGTVNTAEFLVTAAATLGFAIGMWSDLLDNLAAVLALLIGGSIAAPIAAWLVTHLDPAMLGGIVGTMLVLVNLPNVLGAFGVEGTVVRVLQAAVLVAGVALSVLGYRRAVRNRKREGAVVAEVSLDPTDRESERAEQEPGRKAEHSEQSEPAEHSEYAEGRVR</sequence>
<evidence type="ECO:0000256" key="3">
    <source>
        <dbReference type="ARBA" id="ARBA00022692"/>
    </source>
</evidence>
<organism evidence="8 9">
    <name type="scientific">Corynebacterium halotolerans YIM 70093 = DSM 44683</name>
    <dbReference type="NCBI Taxonomy" id="1121362"/>
    <lineage>
        <taxon>Bacteria</taxon>
        <taxon>Bacillati</taxon>
        <taxon>Actinomycetota</taxon>
        <taxon>Actinomycetes</taxon>
        <taxon>Mycobacteriales</taxon>
        <taxon>Corynebacteriaceae</taxon>
        <taxon>Corynebacterium</taxon>
    </lineage>
</organism>